<dbReference type="Proteomes" id="UP001497382">
    <property type="component" value="Unassembled WGS sequence"/>
</dbReference>
<accession>A0AAV2BGS5</accession>
<keyword evidence="2" id="KW-1185">Reference proteome</keyword>
<evidence type="ECO:0000313" key="1">
    <source>
        <dbReference type="EMBL" id="CAL1294854.1"/>
    </source>
</evidence>
<evidence type="ECO:0000313" key="2">
    <source>
        <dbReference type="Proteomes" id="UP001497382"/>
    </source>
</evidence>
<dbReference type="AlphaFoldDB" id="A0AAV2BGS5"/>
<proteinExistence type="predicted"/>
<organism evidence="1 2">
    <name type="scientific">Larinioides sclopetarius</name>
    <dbReference type="NCBI Taxonomy" id="280406"/>
    <lineage>
        <taxon>Eukaryota</taxon>
        <taxon>Metazoa</taxon>
        <taxon>Ecdysozoa</taxon>
        <taxon>Arthropoda</taxon>
        <taxon>Chelicerata</taxon>
        <taxon>Arachnida</taxon>
        <taxon>Araneae</taxon>
        <taxon>Araneomorphae</taxon>
        <taxon>Entelegynae</taxon>
        <taxon>Araneoidea</taxon>
        <taxon>Araneidae</taxon>
        <taxon>Larinioides</taxon>
    </lineage>
</organism>
<gene>
    <name evidence="1" type="ORF">LARSCL_LOCUS18953</name>
</gene>
<evidence type="ECO:0008006" key="3">
    <source>
        <dbReference type="Google" id="ProtNLM"/>
    </source>
</evidence>
<comment type="caution">
    <text evidence="1">The sequence shown here is derived from an EMBL/GenBank/DDBJ whole genome shotgun (WGS) entry which is preliminary data.</text>
</comment>
<sequence length="361" mass="41763">MSAIFRKTFNLKNVHQFKCFSKSVKHNSNITRFKNPLLIDAASNQKNKTQISFAVPRDETKIALPSTVVEFLHSVKKEDSDETLLKLQKMKKGFVRKIPLNEMTEVIQLLMKREKIFDLSCCVQAMSYILDNLDEILKPLLEKYANLGDIGSLNQISKVFPDFALIKCSFNDYLTKAYISSGKYEDLILELERHWNTKNKLFSIPAFEELLKRPQLEERVVNLAKKYLECNFDLPLAVVWAHYLINNNFEKANELFKTYSIPADKVNMMILKAVSQQGNIRAGQSYISAINHLRVRDRCKERTYGMLLDVLVSERRYDDAVALINEAKGNSVSLERHYRSTLIKLKNALVREEKEVPFTIP</sequence>
<reference evidence="1 2" key="1">
    <citation type="submission" date="2024-04" db="EMBL/GenBank/DDBJ databases">
        <authorList>
            <person name="Rising A."/>
            <person name="Reimegard J."/>
            <person name="Sonavane S."/>
            <person name="Akerstrom W."/>
            <person name="Nylinder S."/>
            <person name="Hedman E."/>
            <person name="Kallberg Y."/>
        </authorList>
    </citation>
    <scope>NUCLEOTIDE SEQUENCE [LARGE SCALE GENOMIC DNA]</scope>
</reference>
<protein>
    <recommendedName>
        <fullName evidence="3">Pentatricopeptide repeat-containing protein</fullName>
    </recommendedName>
</protein>
<name>A0AAV2BGS5_9ARAC</name>
<dbReference type="EMBL" id="CAXIEN010000355">
    <property type="protein sequence ID" value="CAL1294854.1"/>
    <property type="molecule type" value="Genomic_DNA"/>
</dbReference>